<dbReference type="InterPro" id="IPR036291">
    <property type="entry name" value="NAD(P)-bd_dom_sf"/>
</dbReference>
<evidence type="ECO:0000256" key="5">
    <source>
        <dbReference type="SAM" id="Phobius"/>
    </source>
</evidence>
<dbReference type="Pfam" id="PF03720">
    <property type="entry name" value="UDPG_MGDP_dh_C"/>
    <property type="match status" value="1"/>
</dbReference>
<evidence type="ECO:0000256" key="4">
    <source>
        <dbReference type="PIRNR" id="PIRNR000124"/>
    </source>
</evidence>
<evidence type="ECO:0000313" key="8">
    <source>
        <dbReference type="Proteomes" id="UP000552097"/>
    </source>
</evidence>
<dbReference type="SUPFAM" id="SSF48179">
    <property type="entry name" value="6-phosphogluconate dehydrogenase C-terminal domain-like"/>
    <property type="match status" value="1"/>
</dbReference>
<feature type="domain" description="UDP-glucose/GDP-mannose dehydrogenase C-terminal" evidence="6">
    <location>
        <begin position="330"/>
        <end position="432"/>
    </location>
</feature>
<evidence type="ECO:0000256" key="1">
    <source>
        <dbReference type="ARBA" id="ARBA00006601"/>
    </source>
</evidence>
<dbReference type="RefSeq" id="WP_184919153.1">
    <property type="nucleotide sequence ID" value="NZ_JACHMO010000001.1"/>
</dbReference>
<proteinExistence type="inferred from homology"/>
<dbReference type="EMBL" id="JACHMO010000001">
    <property type="protein sequence ID" value="MBB5802448.1"/>
    <property type="molecule type" value="Genomic_DNA"/>
</dbReference>
<evidence type="ECO:0000256" key="3">
    <source>
        <dbReference type="ARBA" id="ARBA00023027"/>
    </source>
</evidence>
<dbReference type="GO" id="GO:0089714">
    <property type="term" value="F:UDP-N-acetyl-D-mannosamine dehydrogenase activity"/>
    <property type="evidence" value="ECO:0007669"/>
    <property type="project" value="UniProtKB-EC"/>
</dbReference>
<comment type="similarity">
    <text evidence="1 4">Belongs to the UDP-glucose/GDP-mannose dehydrogenase family.</text>
</comment>
<dbReference type="InterPro" id="IPR017476">
    <property type="entry name" value="UDP-Glc/GDP-Man"/>
</dbReference>
<sequence>MRFWPAAGAPRIAVIGFGYVGSCLGVTLAGAGFDVVGVDRDRDLVADLAAGRCRVPEPGLAEALAGLAGGPLLAFTTDYDAVRAVDVVVVTVGTPVDDGGALETAQLEEVCGELAPRLRPGQLVLLKSTVAPGVTRGLVKPLLEGSGLVQGEDFGLAYCPERLAEGNALAQLVTLPVVVGGCDPASADAADLFWRTALGVEVRRVPDADVAEVVKLASNWWIDVNVAMANELARFCALYGVDVLEVISAANSLPKGTGRVNVLLPSVGVGGSCLTKDPWMVWRAARDRGADLRTVRTAREVNDAMPDYAAGLIGDELAKLGKDVGSATVAVLGAAFKSDTGDLRHTPVLGVVRALRATGATVRLFDPLADPDAMRRVFGVEPERELADAVVGADCVAVLAGHRAFADLPPEWLAGLVSLPCLVFDGRAYYSREYIERLRRNGFGYRGIGR</sequence>
<comment type="caution">
    <text evidence="7">The sequence shown here is derived from an EMBL/GenBank/DDBJ whole genome shotgun (WGS) entry which is preliminary data.</text>
</comment>
<dbReference type="GO" id="GO:0016628">
    <property type="term" value="F:oxidoreductase activity, acting on the CH-CH group of donors, NAD or NADP as acceptor"/>
    <property type="evidence" value="ECO:0007669"/>
    <property type="project" value="InterPro"/>
</dbReference>
<evidence type="ECO:0000259" key="6">
    <source>
        <dbReference type="SMART" id="SM00984"/>
    </source>
</evidence>
<dbReference type="GO" id="GO:0000271">
    <property type="term" value="P:polysaccharide biosynthetic process"/>
    <property type="evidence" value="ECO:0007669"/>
    <property type="project" value="InterPro"/>
</dbReference>
<dbReference type="Gene3D" id="3.40.50.720">
    <property type="entry name" value="NAD(P)-binding Rossmann-like Domain"/>
    <property type="match status" value="2"/>
</dbReference>
<dbReference type="InterPro" id="IPR036220">
    <property type="entry name" value="UDP-Glc/GDP-Man_DH_C_sf"/>
</dbReference>
<keyword evidence="2 7" id="KW-0560">Oxidoreductase</keyword>
<dbReference type="PIRSF" id="PIRSF000124">
    <property type="entry name" value="UDPglc_GDPman_dh"/>
    <property type="match status" value="1"/>
</dbReference>
<dbReference type="AlphaFoldDB" id="A0A7W9HIB7"/>
<name>A0A7W9HIB7_9PSEU</name>
<dbReference type="InterPro" id="IPR008927">
    <property type="entry name" value="6-PGluconate_DH-like_C_sf"/>
</dbReference>
<keyword evidence="5" id="KW-0472">Membrane</keyword>
<organism evidence="7 8">
    <name type="scientific">Saccharothrix ecbatanensis</name>
    <dbReference type="NCBI Taxonomy" id="1105145"/>
    <lineage>
        <taxon>Bacteria</taxon>
        <taxon>Bacillati</taxon>
        <taxon>Actinomycetota</taxon>
        <taxon>Actinomycetes</taxon>
        <taxon>Pseudonocardiales</taxon>
        <taxon>Pseudonocardiaceae</taxon>
        <taxon>Saccharothrix</taxon>
    </lineage>
</organism>
<dbReference type="SMART" id="SM00984">
    <property type="entry name" value="UDPG_MGDP_dh_C"/>
    <property type="match status" value="1"/>
</dbReference>
<dbReference type="SUPFAM" id="SSF51735">
    <property type="entry name" value="NAD(P)-binding Rossmann-fold domains"/>
    <property type="match status" value="1"/>
</dbReference>
<dbReference type="NCBIfam" id="TIGR03026">
    <property type="entry name" value="NDP-sugDHase"/>
    <property type="match status" value="1"/>
</dbReference>
<dbReference type="PIRSF" id="PIRSF500136">
    <property type="entry name" value="UDP_ManNAc_DH"/>
    <property type="match status" value="1"/>
</dbReference>
<feature type="transmembrane region" description="Helical" evidence="5">
    <location>
        <begin position="12"/>
        <end position="33"/>
    </location>
</feature>
<accession>A0A7W9HIB7</accession>
<keyword evidence="3" id="KW-0520">NAD</keyword>
<dbReference type="InterPro" id="IPR001732">
    <property type="entry name" value="UDP-Glc/GDP-Man_DH_N"/>
</dbReference>
<evidence type="ECO:0000313" key="7">
    <source>
        <dbReference type="EMBL" id="MBB5802448.1"/>
    </source>
</evidence>
<dbReference type="PANTHER" id="PTHR43491">
    <property type="entry name" value="UDP-N-ACETYL-D-MANNOSAMINE DEHYDROGENASE"/>
    <property type="match status" value="1"/>
</dbReference>
<protein>
    <submittedName>
        <fullName evidence="7">UDP-N-acetyl-D-mannosaminuronic acid dehydrogenase</fullName>
        <ecNumber evidence="7">1.1.1.336</ecNumber>
    </submittedName>
</protein>
<dbReference type="Pfam" id="PF03721">
    <property type="entry name" value="UDPG_MGDP_dh_N"/>
    <property type="match status" value="1"/>
</dbReference>
<dbReference type="PANTHER" id="PTHR43491:SF2">
    <property type="entry name" value="UDP-N-ACETYL-D-MANNOSAMINE DEHYDROGENASE"/>
    <property type="match status" value="1"/>
</dbReference>
<keyword evidence="5" id="KW-1133">Transmembrane helix</keyword>
<dbReference type="SUPFAM" id="SSF52413">
    <property type="entry name" value="UDP-glucose/GDP-mannose dehydrogenase C-terminal domain"/>
    <property type="match status" value="1"/>
</dbReference>
<dbReference type="Proteomes" id="UP000552097">
    <property type="component" value="Unassembled WGS sequence"/>
</dbReference>
<dbReference type="InterPro" id="IPR014027">
    <property type="entry name" value="UDP-Glc/GDP-Man_DH_C"/>
</dbReference>
<evidence type="ECO:0000256" key="2">
    <source>
        <dbReference type="ARBA" id="ARBA00023002"/>
    </source>
</evidence>
<keyword evidence="5" id="KW-0812">Transmembrane</keyword>
<gene>
    <name evidence="7" type="ORF">F4560_002216</name>
</gene>
<dbReference type="InterPro" id="IPR014026">
    <property type="entry name" value="UDP-Glc/GDP-Man_DH_dimer"/>
</dbReference>
<dbReference type="Pfam" id="PF00984">
    <property type="entry name" value="UDPG_MGDP_dh"/>
    <property type="match status" value="1"/>
</dbReference>
<dbReference type="GO" id="GO:0051287">
    <property type="term" value="F:NAD binding"/>
    <property type="evidence" value="ECO:0007669"/>
    <property type="project" value="InterPro"/>
</dbReference>
<reference evidence="7 8" key="1">
    <citation type="submission" date="2020-08" db="EMBL/GenBank/DDBJ databases">
        <title>Sequencing the genomes of 1000 actinobacteria strains.</title>
        <authorList>
            <person name="Klenk H.-P."/>
        </authorList>
    </citation>
    <scope>NUCLEOTIDE SEQUENCE [LARGE SCALE GENOMIC DNA]</scope>
    <source>
        <strain evidence="7 8">DSM 45486</strain>
    </source>
</reference>
<keyword evidence="8" id="KW-1185">Reference proteome</keyword>
<dbReference type="EC" id="1.1.1.336" evidence="7"/>
<dbReference type="InterPro" id="IPR028359">
    <property type="entry name" value="UDP_ManNAc/GlcNAc_DH"/>
</dbReference>